<reference evidence="7 8" key="1">
    <citation type="submission" date="2024-03" db="EMBL/GenBank/DDBJ databases">
        <authorList>
            <person name="Gkanogiannis A."/>
            <person name="Becerra Lopez-Lavalle L."/>
        </authorList>
    </citation>
    <scope>NUCLEOTIDE SEQUENCE [LARGE SCALE GENOMIC DNA]</scope>
</reference>
<gene>
    <name evidence="7" type="ORF">CITCOLO1_LOCUS12402</name>
</gene>
<evidence type="ECO:0000256" key="4">
    <source>
        <dbReference type="ARBA" id="ARBA00023163"/>
    </source>
</evidence>
<dbReference type="Pfam" id="PF02362">
    <property type="entry name" value="B3"/>
    <property type="match status" value="1"/>
</dbReference>
<feature type="domain" description="TF-B3" evidence="6">
    <location>
        <begin position="1"/>
        <end position="57"/>
    </location>
</feature>
<dbReference type="SMART" id="SM01019">
    <property type="entry name" value="B3"/>
    <property type="match status" value="1"/>
</dbReference>
<evidence type="ECO:0000256" key="5">
    <source>
        <dbReference type="ARBA" id="ARBA00023242"/>
    </source>
</evidence>
<dbReference type="InterPro" id="IPR015300">
    <property type="entry name" value="DNA-bd_pseudobarrel_sf"/>
</dbReference>
<name>A0ABP0YIL6_9ROSI</name>
<dbReference type="PANTHER" id="PTHR31920">
    <property type="entry name" value="B3 DOMAIN-CONTAINING"/>
    <property type="match status" value="1"/>
</dbReference>
<evidence type="ECO:0000256" key="2">
    <source>
        <dbReference type="ARBA" id="ARBA00023015"/>
    </source>
</evidence>
<dbReference type="PANTHER" id="PTHR31920:SF108">
    <property type="entry name" value="B3 DOMAIN-CONTAINING TRANSCRIPTION FACTOR VRN1-LIKE"/>
    <property type="match status" value="1"/>
</dbReference>
<keyword evidence="5" id="KW-0539">Nucleus</keyword>
<dbReference type="Proteomes" id="UP001642487">
    <property type="component" value="Chromosome 4"/>
</dbReference>
<keyword evidence="8" id="KW-1185">Reference proteome</keyword>
<organism evidence="7 8">
    <name type="scientific">Citrullus colocynthis</name>
    <name type="common">colocynth</name>
    <dbReference type="NCBI Taxonomy" id="252529"/>
    <lineage>
        <taxon>Eukaryota</taxon>
        <taxon>Viridiplantae</taxon>
        <taxon>Streptophyta</taxon>
        <taxon>Embryophyta</taxon>
        <taxon>Tracheophyta</taxon>
        <taxon>Spermatophyta</taxon>
        <taxon>Magnoliopsida</taxon>
        <taxon>eudicotyledons</taxon>
        <taxon>Gunneridae</taxon>
        <taxon>Pentapetalae</taxon>
        <taxon>rosids</taxon>
        <taxon>fabids</taxon>
        <taxon>Cucurbitales</taxon>
        <taxon>Cucurbitaceae</taxon>
        <taxon>Benincaseae</taxon>
        <taxon>Citrullus</taxon>
    </lineage>
</organism>
<evidence type="ECO:0000259" key="6">
    <source>
        <dbReference type="PROSITE" id="PS50863"/>
    </source>
</evidence>
<dbReference type="PROSITE" id="PS50863">
    <property type="entry name" value="B3"/>
    <property type="match status" value="2"/>
</dbReference>
<dbReference type="CDD" id="cd10017">
    <property type="entry name" value="B3_DNA"/>
    <property type="match status" value="1"/>
</dbReference>
<dbReference type="EMBL" id="OZ021738">
    <property type="protein sequence ID" value="CAK9320354.1"/>
    <property type="molecule type" value="Genomic_DNA"/>
</dbReference>
<evidence type="ECO:0000256" key="3">
    <source>
        <dbReference type="ARBA" id="ARBA00023125"/>
    </source>
</evidence>
<keyword evidence="3" id="KW-0238">DNA-binding</keyword>
<keyword evidence="4" id="KW-0804">Transcription</keyword>
<protein>
    <recommendedName>
        <fullName evidence="6">TF-B3 domain-containing protein</fullName>
    </recommendedName>
</protein>
<sequence length="300" mass="34485">MEWKVGLTTAANGAVWLQKGWDKFLEHYCLEFGSLLVFRLLDGRRSSSFDVTIFDPTGVETQYSCNVNNCTPDSDSDESLEGFEGLLKKRKKASVPCFRSCKKTRKQDSFSIKVEPEEEEGCRNFSDIPNCKKKMPKEDEVWISSKRQVLKNKGESTEKPGFKVVMSQSNVGGRFNMAIPEKFARKYLCEEFGSISLQTINGRKWAVLYKWSRNKDEKVAYFCSGWRVFVQENLLKAGDVVFFEPIKKHRFLFTKLQDTAPFSSPSPNNKIASTRNPFFKVKIHLKSYGNAVLVKKRKEK</sequence>
<evidence type="ECO:0000313" key="8">
    <source>
        <dbReference type="Proteomes" id="UP001642487"/>
    </source>
</evidence>
<evidence type="ECO:0000256" key="1">
    <source>
        <dbReference type="ARBA" id="ARBA00004123"/>
    </source>
</evidence>
<dbReference type="InterPro" id="IPR003340">
    <property type="entry name" value="B3_DNA-bd"/>
</dbReference>
<feature type="domain" description="TF-B3" evidence="6">
    <location>
        <begin position="162"/>
        <end position="259"/>
    </location>
</feature>
<dbReference type="SUPFAM" id="SSF101936">
    <property type="entry name" value="DNA-binding pseudobarrel domain"/>
    <property type="match status" value="2"/>
</dbReference>
<proteinExistence type="predicted"/>
<comment type="subcellular location">
    <subcellularLocation>
        <location evidence="1">Nucleus</location>
    </subcellularLocation>
</comment>
<accession>A0ABP0YIL6</accession>
<keyword evidence="2" id="KW-0805">Transcription regulation</keyword>
<dbReference type="Gene3D" id="2.40.330.10">
    <property type="entry name" value="DNA-binding pseudobarrel domain"/>
    <property type="match status" value="2"/>
</dbReference>
<evidence type="ECO:0000313" key="7">
    <source>
        <dbReference type="EMBL" id="CAK9320354.1"/>
    </source>
</evidence>
<dbReference type="InterPro" id="IPR050655">
    <property type="entry name" value="Plant_B3_domain"/>
</dbReference>